<dbReference type="AlphaFoldDB" id="A0A0A9ENI5"/>
<organism evidence="2">
    <name type="scientific">Arundo donax</name>
    <name type="common">Giant reed</name>
    <name type="synonym">Donax arundinaceus</name>
    <dbReference type="NCBI Taxonomy" id="35708"/>
    <lineage>
        <taxon>Eukaryota</taxon>
        <taxon>Viridiplantae</taxon>
        <taxon>Streptophyta</taxon>
        <taxon>Embryophyta</taxon>
        <taxon>Tracheophyta</taxon>
        <taxon>Spermatophyta</taxon>
        <taxon>Magnoliopsida</taxon>
        <taxon>Liliopsida</taxon>
        <taxon>Poales</taxon>
        <taxon>Poaceae</taxon>
        <taxon>PACMAD clade</taxon>
        <taxon>Arundinoideae</taxon>
        <taxon>Arundineae</taxon>
        <taxon>Arundo</taxon>
    </lineage>
</organism>
<accession>A0A0A9ENI5</accession>
<proteinExistence type="predicted"/>
<name>A0A0A9ENI5_ARUDO</name>
<evidence type="ECO:0000256" key="1">
    <source>
        <dbReference type="SAM" id="MobiDB-lite"/>
    </source>
</evidence>
<feature type="region of interest" description="Disordered" evidence="1">
    <location>
        <begin position="48"/>
        <end position="67"/>
    </location>
</feature>
<dbReference type="EMBL" id="GBRH01196254">
    <property type="protein sequence ID" value="JAE01642.1"/>
    <property type="molecule type" value="Transcribed_RNA"/>
</dbReference>
<sequence length="67" mass="7805">MEHHAWQTMGRWVHIYKDPLGISTTNSRYTWIYSWTHMAGQGDMLANHKRESSKGNKSLLKQCANTI</sequence>
<evidence type="ECO:0000313" key="2">
    <source>
        <dbReference type="EMBL" id="JAE01642.1"/>
    </source>
</evidence>
<reference evidence="2" key="2">
    <citation type="journal article" date="2015" name="Data Brief">
        <title>Shoot transcriptome of the giant reed, Arundo donax.</title>
        <authorList>
            <person name="Barrero R.A."/>
            <person name="Guerrero F.D."/>
            <person name="Moolhuijzen P."/>
            <person name="Goolsby J.A."/>
            <person name="Tidwell J."/>
            <person name="Bellgard S.E."/>
            <person name="Bellgard M.I."/>
        </authorList>
    </citation>
    <scope>NUCLEOTIDE SEQUENCE</scope>
    <source>
        <tissue evidence="2">Shoot tissue taken approximately 20 cm above the soil surface</tissue>
    </source>
</reference>
<reference evidence="2" key="1">
    <citation type="submission" date="2014-09" db="EMBL/GenBank/DDBJ databases">
        <authorList>
            <person name="Magalhaes I.L.F."/>
            <person name="Oliveira U."/>
            <person name="Santos F.R."/>
            <person name="Vidigal T.H.D.A."/>
            <person name="Brescovit A.D."/>
            <person name="Santos A.J."/>
        </authorList>
    </citation>
    <scope>NUCLEOTIDE SEQUENCE</scope>
    <source>
        <tissue evidence="2">Shoot tissue taken approximately 20 cm above the soil surface</tissue>
    </source>
</reference>
<protein>
    <submittedName>
        <fullName evidence="2">Uncharacterized protein</fullName>
    </submittedName>
</protein>